<dbReference type="InterPro" id="IPR001138">
    <property type="entry name" value="Zn2Cys6_DnaBD"/>
</dbReference>
<feature type="compositionally biased region" description="Low complexity" evidence="1">
    <location>
        <begin position="68"/>
        <end position="78"/>
    </location>
</feature>
<feature type="compositionally biased region" description="Pro residues" evidence="1">
    <location>
        <begin position="884"/>
        <end position="895"/>
    </location>
</feature>
<feature type="region of interest" description="Disordered" evidence="1">
    <location>
        <begin position="62"/>
        <end position="150"/>
    </location>
</feature>
<evidence type="ECO:0000313" key="4">
    <source>
        <dbReference type="Proteomes" id="UP000664859"/>
    </source>
</evidence>
<evidence type="ECO:0000256" key="1">
    <source>
        <dbReference type="SAM" id="MobiDB-lite"/>
    </source>
</evidence>
<dbReference type="PROSITE" id="PS00463">
    <property type="entry name" value="ZN2_CY6_FUNGAL_1"/>
    <property type="match status" value="1"/>
</dbReference>
<accession>A0A835ZID0</accession>
<evidence type="ECO:0000259" key="2">
    <source>
        <dbReference type="PROSITE" id="PS50048"/>
    </source>
</evidence>
<dbReference type="EMBL" id="JAFCMP010000014">
    <property type="protein sequence ID" value="KAG5191810.1"/>
    <property type="molecule type" value="Genomic_DNA"/>
</dbReference>
<feature type="region of interest" description="Disordered" evidence="1">
    <location>
        <begin position="1043"/>
        <end position="1064"/>
    </location>
</feature>
<sequence>MQQQPQQHSEREGEHNAQTANAVLRRTCDFCAKRKRACTGRAPCFRCREKGVVCRFSLCAKRGPKPQRSSALSLSTDASARRAARPITPESDGGGAPLLTGGACAVVDDDAAPQRSGGGGGAAEQQQQRAAAAVQSVAVPRAPAPHTGQLLGDKERRRLQTYVLAYEGLGFASEVELRRTAMRLMTLGARGLSARAAAAADDADAASTSTSVTAAERRLRRTIAAANESALWSAVACGALAEDARGVAEAKRYTVCAVMALRWRSQRPVLPLLRAHALLAWLHFVLEDYAGFYAYYHRATDVAWAILRARQQAAPAGCRKSDGDALEEMLAEEDTWLFLEVLRVGKAIGGAYLDGDPRARAVVQSRMSAEYGGTHGTAPHPIASVLNPGAAAAASTCLRIDLRLVAVSMFSRLAAAAAAAPPPRRRRRAAAAASAQQPPPHRRPHDASPAAVRPLPWADRRCRCRFFRRCHRLSAGKCRDIGAGAPGVLLAGFAPPVAGLPDGALQRGYGSALPQVVHLPRRLQVAAALARLAEPDARAPFLLCFPVLMSATSRSDVLLCAAAARCCCAPLPQVVHLPRRLQVAAALARLAEPDAAAEAEHWVNLSTWGHTRLLAVFMGTDHKVLQLTYIESCLMFAMPVRALLPLPLPPPQLIHMVHAAAAAGGGDLAEARAAGALVRRILDRIVGARGWRLFEQRRMCSVLLAYNVIFLRLLTRDEEGALDMLLRVQGALCGSPGLMRFPGYRHNICAVAALLLSAGRRAQHDALVAAYNGAGIADGVDRLPDTDDGRARLCLCSQLRCAAAHRVVAANLAAGHAAIFTQHTLLHRGAAAAAAVDLRLQPPGLYVRGRSQPVFLYDSPGGALGGAEETAATEAEPAAAAHAAPPPPPPGVLPPPMWDGRVAADCPSADAAAGAAQHSGVRRPAAVADAASALMAAAAPVMTAAAPVAVAAPVPSAAVAAETAQVMHVPAAAAEAAYAAAVPQHTVLLQRGAGPHITVAHAVVPALTPVRPALQDGSCAAAAAAAAAVTDADARWAPIQFPLPPRAQASTGEQRGATAVHGDGNALGTSRSLAAARAAAAAASTGSSCAGSRGGGRAVAAAVAAASHCGTSGGSGGGGGGGGASFHAASFDDEIDTSLLHILAAELSTERLADMADACLALPEFLPQQAHYRNHHQQQQQQRAVSQNAVPHVADGALPFDWHS</sequence>
<feature type="compositionally biased region" description="Low complexity" evidence="1">
    <location>
        <begin position="123"/>
        <end position="141"/>
    </location>
</feature>
<dbReference type="Proteomes" id="UP000664859">
    <property type="component" value="Unassembled WGS sequence"/>
</dbReference>
<feature type="domain" description="Zn(2)-C6 fungal-type" evidence="2">
    <location>
        <begin position="27"/>
        <end position="56"/>
    </location>
</feature>
<feature type="region of interest" description="Disordered" evidence="1">
    <location>
        <begin position="421"/>
        <end position="452"/>
    </location>
</feature>
<dbReference type="GO" id="GO:0000981">
    <property type="term" value="F:DNA-binding transcription factor activity, RNA polymerase II-specific"/>
    <property type="evidence" value="ECO:0007669"/>
    <property type="project" value="InterPro"/>
</dbReference>
<protein>
    <recommendedName>
        <fullName evidence="2">Zn(2)-C6 fungal-type domain-containing protein</fullName>
    </recommendedName>
</protein>
<dbReference type="InterPro" id="IPR051425">
    <property type="entry name" value="Formin_Homology"/>
</dbReference>
<organism evidence="3 4">
    <name type="scientific">Tribonema minus</name>
    <dbReference type="NCBI Taxonomy" id="303371"/>
    <lineage>
        <taxon>Eukaryota</taxon>
        <taxon>Sar</taxon>
        <taxon>Stramenopiles</taxon>
        <taxon>Ochrophyta</taxon>
        <taxon>PX clade</taxon>
        <taxon>Xanthophyceae</taxon>
        <taxon>Tribonematales</taxon>
        <taxon>Tribonemataceae</taxon>
        <taxon>Tribonema</taxon>
    </lineage>
</organism>
<feature type="region of interest" description="Disordered" evidence="1">
    <location>
        <begin position="865"/>
        <end position="895"/>
    </location>
</feature>
<keyword evidence="4" id="KW-1185">Reference proteome</keyword>
<name>A0A835ZID0_9STRA</name>
<gene>
    <name evidence="3" type="ORF">JKP88DRAFT_295050</name>
</gene>
<proteinExistence type="predicted"/>
<reference evidence="3" key="1">
    <citation type="submission" date="2021-02" db="EMBL/GenBank/DDBJ databases">
        <title>First Annotated Genome of the Yellow-green Alga Tribonema minus.</title>
        <authorList>
            <person name="Mahan K.M."/>
        </authorList>
    </citation>
    <scope>NUCLEOTIDE SEQUENCE</scope>
    <source>
        <strain evidence="3">UTEX B ZZ1240</strain>
    </source>
</reference>
<dbReference type="PROSITE" id="PS50048">
    <property type="entry name" value="ZN2_CY6_FUNGAL_2"/>
    <property type="match status" value="1"/>
</dbReference>
<dbReference type="GO" id="GO:0008270">
    <property type="term" value="F:zinc ion binding"/>
    <property type="evidence" value="ECO:0007669"/>
    <property type="project" value="InterPro"/>
</dbReference>
<feature type="compositionally biased region" description="Low complexity" evidence="1">
    <location>
        <begin position="866"/>
        <end position="883"/>
    </location>
</feature>
<dbReference type="PANTHER" id="PTHR45725:SF18">
    <property type="entry name" value="ORC1-LIKE AAA ATPASE DOMAIN-CONTAINING PROTEIN"/>
    <property type="match status" value="1"/>
</dbReference>
<dbReference type="CDD" id="cd00067">
    <property type="entry name" value="GAL4"/>
    <property type="match status" value="1"/>
</dbReference>
<evidence type="ECO:0000313" key="3">
    <source>
        <dbReference type="EMBL" id="KAG5191810.1"/>
    </source>
</evidence>
<comment type="caution">
    <text evidence="3">The sequence shown here is derived from an EMBL/GenBank/DDBJ whole genome shotgun (WGS) entry which is preliminary data.</text>
</comment>
<dbReference type="PANTHER" id="PTHR45725">
    <property type="entry name" value="FORMIN HOMOLOGY 2 FAMILY MEMBER"/>
    <property type="match status" value="1"/>
</dbReference>
<dbReference type="AlphaFoldDB" id="A0A835ZID0"/>